<evidence type="ECO:0000313" key="3">
    <source>
        <dbReference type="Proteomes" id="UP000095280"/>
    </source>
</evidence>
<keyword evidence="3" id="KW-1185">Reference proteome</keyword>
<feature type="compositionally biased region" description="Polar residues" evidence="1">
    <location>
        <begin position="1728"/>
        <end position="1745"/>
    </location>
</feature>
<evidence type="ECO:0000256" key="2">
    <source>
        <dbReference type="SAM" id="Phobius"/>
    </source>
</evidence>
<dbReference type="AntiFam" id="ANF00237">
    <property type="entry name" value="Shadow ORF (opposite ahcY)"/>
</dbReference>
<feature type="region of interest" description="Disordered" evidence="1">
    <location>
        <begin position="1324"/>
        <end position="1348"/>
    </location>
</feature>
<accession>A0A1I8I4J5</accession>
<dbReference type="WBParaSite" id="maker-uti_cns_0009967-snap-gene-0.7-mRNA-1">
    <property type="protein sequence ID" value="maker-uti_cns_0009967-snap-gene-0.7-mRNA-1"/>
    <property type="gene ID" value="maker-uti_cns_0009967-snap-gene-0.7"/>
</dbReference>
<feature type="region of interest" description="Disordered" evidence="1">
    <location>
        <begin position="673"/>
        <end position="699"/>
    </location>
</feature>
<proteinExistence type="predicted"/>
<evidence type="ECO:0000256" key="1">
    <source>
        <dbReference type="SAM" id="MobiDB-lite"/>
    </source>
</evidence>
<feature type="region of interest" description="Disordered" evidence="1">
    <location>
        <begin position="1"/>
        <end position="27"/>
    </location>
</feature>
<sequence length="1754" mass="184845">REVAAQLEPPLEARSGAEVQHDGHRSDAAVTVRVDGRGQLVAGGQVPRVHGQRAGGHPRVAVTPAGGAGRHCGQVVQEPTNDGQTERGEVGHGQADGEAAGVAAAERLAGANGQPVESDSRPRQKAKAVAVEGEGAQQRHGRQAVGQAGQPVAAEVEASQGGEAAELRAEPGQAVVAEVQHRQTAGKGAGGTEFESWKCHQAIARQAELQAGVEATQADRTDAELHQASVNPTTSGYVAEKASQAGQLAGLGAANEQLHVRPGQAQGEPALGQEAGVQPLNVGGGHRPGLAAAAAPLAGESIATVAAAQAQQRPAGSRRRAATAAGAAVSKQKLGLQQDVLNHLILEHQVGGQAEAAIRIATGRPDQIRAHHQGDILGAHLVALAALHNPGEMVEQQAQGVVKSFQRRGEHEDVPAGGQVVVLSLVNQQPQLLHGGRVAAQPRLRKRGASERSCAQIWRRVEPNTGSFRTMPFFSSSSSAGLRLKKSFSLWAMDTRCLLSRGFGCGGVCDCCCCCCLPQPECDEADCCGVCCCCELGWYMRLVAKSLAYLNVKSYSLQRQAPLLAGPWFIPVEQHVAVGARIQIRLPPKRRRVVAGTVATDAATASDRSRRRIVRWKRRRRWRAARRVHLDGGHGQGQFRPLVRAGPVEQQVRASQHQVVGLPLAAGKPMFIEGSPNRNFLGSPDPPSSTRQPGRPGGSVADEVPVLTLAIVQALLLLGALRLLLPRRRPRLSRRLRSTGVGRFAALSGFVQLDDGGRSAGPSLQQLSHPADCRAAAGSCLRPVTVVLRLERAVPLNAQVGGLFASQLSQPDAQVLQVSGGDLLVQLLGQEVDAQLVLLGPQLDLGQHLVGERVGHHEAGMAVGAAEVHQATLGQQDDVPAVGQGEPVDLRLDGVTLGVLHQPGHVQLAVEVADVAHDGVLQHPLEVLAPDDAGAAGGGDDDARPADGLVNGGHLVAFHGCLQRRDGVDLGHDDPGAEGPQSLGAALANVAIAGNQADLAGQHDVSGPLDAINQRLAAAVQVVELGLGDRVVHIDGWGLQLASGQHLVEVVHSGGGLLRQTLDARQVLREFLVHQVGEVAAIIKDHVERLAIWEHQAYTGTPVLAMAAAAKSCVEKMLQEDHCTWAPRAVRVSMSTAVCTVMCRQPAIRAPFSGCWAPYFFRRAMRPGISFSAISMALRPQSARLISAVKNPTNCTGAGKPSSPQTSSPAPSASVKDALELSQTQVFVVVLCVGLLVLFLLVLDTVLRRRRQPRCCCRYRLCCQSPVASSPSSCRLVPSQAAVAAAAAAADEDFEQREVASSPRQSGPSVSTCSAAAAAAAALAPTGSGGDSTPPWIEENSTTSPPSYASCMQPERTAFISFTIFPRPWRKATGDAGLAPAPKALRNLQPVLLTSRSNAALHYCACERGGNFQVFCCRPTWLGLLSSLAAISFGLDSFTRPAPVLSVISGMYSTGCNLFGHETSTKLQSASVKGVDAGSLQAYIVGNACLAVASCEFPKFAIYEDRLRALQLQSDYFNKDSSKEHLELLAVAGAIELAASSMKGEPQEQQQRCFCCGSGAPCCSDACPVARLLRLLPATALSGEHLHRKSPEATTAAAVDQFCQLLASIWHRLQDSIAARIAVTFGFEMPDLLLAVLARCCSQPGKEGSVEAGQIGPLVDQLQAGDLISSVYQYLTDGGYCGEVWATLRWKLLPDAVDALLGMGKADSGHPKPLHRQQRQQRQQQKQNAHQSNALSRTPTSQTQAHAGRVSPTR</sequence>
<feature type="region of interest" description="Disordered" evidence="1">
    <location>
        <begin position="1703"/>
        <end position="1754"/>
    </location>
</feature>
<keyword evidence="2" id="KW-0472">Membrane</keyword>
<feature type="region of interest" description="Disordered" evidence="1">
    <location>
        <begin position="65"/>
        <end position="98"/>
    </location>
</feature>
<keyword evidence="2" id="KW-1133">Transmembrane helix</keyword>
<protein>
    <submittedName>
        <fullName evidence="4">RING-type domain-containing protein</fullName>
    </submittedName>
</protein>
<feature type="transmembrane region" description="Helical" evidence="2">
    <location>
        <begin position="1226"/>
        <end position="1247"/>
    </location>
</feature>
<dbReference type="Proteomes" id="UP000095280">
    <property type="component" value="Unplaced"/>
</dbReference>
<keyword evidence="2" id="KW-0812">Transmembrane</keyword>
<reference evidence="4" key="1">
    <citation type="submission" date="2016-11" db="UniProtKB">
        <authorList>
            <consortium name="WormBaseParasite"/>
        </authorList>
    </citation>
    <scope>IDENTIFICATION</scope>
</reference>
<feature type="transmembrane region" description="Helical" evidence="2">
    <location>
        <begin position="704"/>
        <end position="725"/>
    </location>
</feature>
<organism evidence="3 4">
    <name type="scientific">Macrostomum lignano</name>
    <dbReference type="NCBI Taxonomy" id="282301"/>
    <lineage>
        <taxon>Eukaryota</taxon>
        <taxon>Metazoa</taxon>
        <taxon>Spiralia</taxon>
        <taxon>Lophotrochozoa</taxon>
        <taxon>Platyhelminthes</taxon>
        <taxon>Rhabditophora</taxon>
        <taxon>Macrostomorpha</taxon>
        <taxon>Macrostomida</taxon>
        <taxon>Macrostomidae</taxon>
        <taxon>Macrostomum</taxon>
    </lineage>
</organism>
<evidence type="ECO:0000313" key="4">
    <source>
        <dbReference type="WBParaSite" id="maker-uti_cns_0009967-snap-gene-0.7-mRNA-1"/>
    </source>
</evidence>
<name>A0A1I8I4J5_9PLAT</name>